<keyword evidence="3" id="KW-1185">Reference proteome</keyword>
<dbReference type="Proteomes" id="UP001501578">
    <property type="component" value="Unassembled WGS sequence"/>
</dbReference>
<proteinExistence type="predicted"/>
<evidence type="ECO:0000313" key="2">
    <source>
        <dbReference type="EMBL" id="GAA0914661.1"/>
    </source>
</evidence>
<feature type="domain" description="Thiopeptide-type bacteriocin biosynthesis" evidence="1">
    <location>
        <begin position="34"/>
        <end position="271"/>
    </location>
</feature>
<name>A0ABP3Z7Z6_9ACTN</name>
<accession>A0ABP3Z7Z6</accession>
<evidence type="ECO:0000259" key="1">
    <source>
        <dbReference type="Pfam" id="PF14028"/>
    </source>
</evidence>
<dbReference type="InterPro" id="IPR023809">
    <property type="entry name" value="Thiopep_bacteriocin_synth_dom"/>
</dbReference>
<protein>
    <recommendedName>
        <fullName evidence="1">Thiopeptide-type bacteriocin biosynthesis domain-containing protein</fullName>
    </recommendedName>
</protein>
<dbReference type="Pfam" id="PF14028">
    <property type="entry name" value="Lant_dehydr_C"/>
    <property type="match status" value="1"/>
</dbReference>
<gene>
    <name evidence="2" type="ORF">GCM10009560_08310</name>
</gene>
<dbReference type="EMBL" id="BAAAHQ010000002">
    <property type="protein sequence ID" value="GAA0914661.1"/>
    <property type="molecule type" value="Genomic_DNA"/>
</dbReference>
<dbReference type="NCBIfam" id="TIGR03891">
    <property type="entry name" value="thiopep_ocin"/>
    <property type="match status" value="1"/>
</dbReference>
<reference evidence="3" key="1">
    <citation type="journal article" date="2019" name="Int. J. Syst. Evol. Microbiol.">
        <title>The Global Catalogue of Microorganisms (GCM) 10K type strain sequencing project: providing services to taxonomists for standard genome sequencing and annotation.</title>
        <authorList>
            <consortium name="The Broad Institute Genomics Platform"/>
            <consortium name="The Broad Institute Genome Sequencing Center for Infectious Disease"/>
            <person name="Wu L."/>
            <person name="Ma J."/>
        </authorList>
    </citation>
    <scope>NUCLEOTIDE SEQUENCE [LARGE SCALE GENOMIC DNA]</scope>
    <source>
        <strain evidence="3">JCM 11136</strain>
    </source>
</reference>
<comment type="caution">
    <text evidence="2">The sequence shown here is derived from an EMBL/GenBank/DDBJ whole genome shotgun (WGS) entry which is preliminary data.</text>
</comment>
<organism evidence="2 3">
    <name type="scientific">Nonomuraea longicatena</name>
    <dbReference type="NCBI Taxonomy" id="83682"/>
    <lineage>
        <taxon>Bacteria</taxon>
        <taxon>Bacillati</taxon>
        <taxon>Actinomycetota</taxon>
        <taxon>Actinomycetes</taxon>
        <taxon>Streptosporangiales</taxon>
        <taxon>Streptosporangiaceae</taxon>
        <taxon>Nonomuraea</taxon>
    </lineage>
</organism>
<evidence type="ECO:0000313" key="3">
    <source>
        <dbReference type="Proteomes" id="UP001501578"/>
    </source>
</evidence>
<sequence length="283" mass="31513">MAMKRTESQTLLGVTPEALEEPWLQFGLTPRAGLHAELAETAGQALRDGLARDFFFMHKPPGLRIRFRPAQAATARLDLLTRERLEVWRADGLLESWRPGVYEPETYLFGGPASMHSVHRVFTADSLAWLGYHRGGPAAHGPAWAMSLLMIHSLFAGLRILGWEELGVWERVRRHRRLAPAALADPGLARLTAALRAIWPSRTSLEARLSAEAIALADTHRQAVEQESERWFRDYFESGSAAMGPRAVAAYLIVFHWNRANLPAARQGLITEALLAREAGDAE</sequence>